<dbReference type="Proteomes" id="UP000182347">
    <property type="component" value="Unassembled WGS sequence"/>
</dbReference>
<evidence type="ECO:0000256" key="2">
    <source>
        <dbReference type="ARBA" id="ARBA00022801"/>
    </source>
</evidence>
<dbReference type="GO" id="GO:0009251">
    <property type="term" value="P:glucan catabolic process"/>
    <property type="evidence" value="ECO:0007669"/>
    <property type="project" value="TreeGrafter"/>
</dbReference>
<dbReference type="InterPro" id="IPR036881">
    <property type="entry name" value="Glyco_hydro_3_C_sf"/>
</dbReference>
<dbReference type="FunFam" id="2.60.40.10:FF:000495">
    <property type="entry name" value="Periplasmic beta-glucosidase"/>
    <property type="match status" value="1"/>
</dbReference>
<proteinExistence type="inferred from homology"/>
<dbReference type="Gene3D" id="2.60.40.10">
    <property type="entry name" value="Immunoglobulins"/>
    <property type="match status" value="1"/>
</dbReference>
<dbReference type="Gene3D" id="3.20.20.300">
    <property type="entry name" value="Glycoside hydrolase, family 3, N-terminal domain"/>
    <property type="match status" value="1"/>
</dbReference>
<dbReference type="OrthoDB" id="9805821at2"/>
<comment type="similarity">
    <text evidence="1">Belongs to the glycosyl hydrolase 3 family.</text>
</comment>
<dbReference type="SMART" id="SM01217">
    <property type="entry name" value="Fn3_like"/>
    <property type="match status" value="1"/>
</dbReference>
<dbReference type="AlphaFoldDB" id="A0A1G9U7S7"/>
<keyword evidence="2" id="KW-0378">Hydrolase</keyword>
<dbReference type="RefSeq" id="WP_074599973.1">
    <property type="nucleotide sequence ID" value="NZ_FNHF01000003.1"/>
</dbReference>
<dbReference type="PRINTS" id="PR00133">
    <property type="entry name" value="GLHYDRLASE3"/>
</dbReference>
<dbReference type="SUPFAM" id="SSF51445">
    <property type="entry name" value="(Trans)glycosidases"/>
    <property type="match status" value="1"/>
</dbReference>
<dbReference type="SUPFAM" id="SSF52279">
    <property type="entry name" value="Beta-D-glucan exohydrolase, C-terminal domain"/>
    <property type="match status" value="1"/>
</dbReference>
<dbReference type="InterPro" id="IPR001764">
    <property type="entry name" value="Glyco_hydro_3_N"/>
</dbReference>
<name>A0A1G9U7S7_9BACI</name>
<dbReference type="PANTHER" id="PTHR30620:SF123">
    <property type="entry name" value="BETA-XYLOSIDASE"/>
    <property type="match status" value="1"/>
</dbReference>
<feature type="domain" description="Fibronectin type III-like" evidence="3">
    <location>
        <begin position="684"/>
        <end position="753"/>
    </location>
</feature>
<dbReference type="Pfam" id="PF01915">
    <property type="entry name" value="Glyco_hydro_3_C"/>
    <property type="match status" value="1"/>
</dbReference>
<dbReference type="GO" id="GO:0008422">
    <property type="term" value="F:beta-glucosidase activity"/>
    <property type="evidence" value="ECO:0007669"/>
    <property type="project" value="TreeGrafter"/>
</dbReference>
<dbReference type="PANTHER" id="PTHR30620">
    <property type="entry name" value="PERIPLASMIC BETA-GLUCOSIDASE-RELATED"/>
    <property type="match status" value="1"/>
</dbReference>
<dbReference type="InterPro" id="IPR017853">
    <property type="entry name" value="GH"/>
</dbReference>
<dbReference type="InterPro" id="IPR051915">
    <property type="entry name" value="Cellulose_Degrad_GH3"/>
</dbReference>
<gene>
    <name evidence="4" type="ORF">SAMN05216244_2904</name>
</gene>
<dbReference type="EMBL" id="FNHF01000003">
    <property type="protein sequence ID" value="SDM56046.1"/>
    <property type="molecule type" value="Genomic_DNA"/>
</dbReference>
<organism evidence="4 5">
    <name type="scientific">Sediminibacillus halophilus</name>
    <dbReference type="NCBI Taxonomy" id="482461"/>
    <lineage>
        <taxon>Bacteria</taxon>
        <taxon>Bacillati</taxon>
        <taxon>Bacillota</taxon>
        <taxon>Bacilli</taxon>
        <taxon>Bacillales</taxon>
        <taxon>Bacillaceae</taxon>
        <taxon>Sediminibacillus</taxon>
    </lineage>
</organism>
<dbReference type="Pfam" id="PF14310">
    <property type="entry name" value="Fn3-like"/>
    <property type="match status" value="1"/>
</dbReference>
<evidence type="ECO:0000259" key="3">
    <source>
        <dbReference type="SMART" id="SM01217"/>
    </source>
</evidence>
<evidence type="ECO:0000256" key="1">
    <source>
        <dbReference type="ARBA" id="ARBA00005336"/>
    </source>
</evidence>
<dbReference type="InterPro" id="IPR013783">
    <property type="entry name" value="Ig-like_fold"/>
</dbReference>
<reference evidence="5" key="1">
    <citation type="submission" date="2016-10" db="EMBL/GenBank/DDBJ databases">
        <authorList>
            <person name="Varghese N."/>
            <person name="Submissions S."/>
        </authorList>
    </citation>
    <scope>NUCLEOTIDE SEQUENCE [LARGE SCALE GENOMIC DNA]</scope>
    <source>
        <strain evidence="5">CGMCC 1.6199</strain>
    </source>
</reference>
<evidence type="ECO:0000313" key="5">
    <source>
        <dbReference type="Proteomes" id="UP000182347"/>
    </source>
</evidence>
<dbReference type="Gene3D" id="3.40.50.1700">
    <property type="entry name" value="Glycoside hydrolase family 3 C-terminal domain"/>
    <property type="match status" value="1"/>
</dbReference>
<dbReference type="STRING" id="482461.SAMN05216244_2904"/>
<dbReference type="InterPro" id="IPR026891">
    <property type="entry name" value="Fn3-like"/>
</dbReference>
<sequence>MEFYEDKSFPTEERVDRLLKEMTLKEKVGQLNQKLYGWQAYRKTEDGYELTDLFKKHVEQFDGMGALYGLFRADPWSAVDFNNGIAVEDSAMVTNMIQKYLEDNTRLGIPVLFSEECPHGHQALGSTLYPTNIGAGASWNPSLQRQVSSHVASELRARGSHLGLVSTLDIVRDPRWGRTEECFSEDPYLSAKMTEAVLEGMQGTAGEFDEDKAVAVLKHFAAQGAGVGGHNSGPALIGERELREIFLPPMKAAVQSGALACMAAYNEIDGVPCHGNKQLLTNILRNEWGYQGIVMADGTALDRLMMLTGDKELAAAYALEAGVDLSLWDEVYLSIESTVRNGKIDEQLVDQAVRRMLMIKHNLGLFDERKWTPVSKASLIVGHEKFEKTNLEMARQSLVLLKNEENILPLEGIKKLAVIGPSADNLYNMLGDYTPPQKPGSGSTVLDGIRSMAPADVEISYSKGCGIRDSSMAGFAEARQIASGSDVAIVVAGGSSARDFSMDFEDNGAVKHYDAAEMDCGENVDVADLSLGGVQSQLIQQITETGTPVVLILIQGRPHAIPWEAEHCSAILCGWYPGPSGGTAIAEAIFGRFNPSGKLPVSIPASSMQLPVYYNAKDSGAKEDYFDMSGKALFPFGHGLSYTTFSYRFMSNEEKSLSLSELEEGNQFDIAVEVNNVGERAGYEVVQLYIKDMEASVTQRKKELKGFDKIWLEPGESKVIHFQLGKEQLSVWNIQMKETVEPGLVKVMVGGSSETTTNVILRITKERLGGEESA</sequence>
<accession>A0A1G9U7S7</accession>
<protein>
    <submittedName>
        <fullName evidence="4">Beta-glucosidase</fullName>
    </submittedName>
</protein>
<dbReference type="InterPro" id="IPR002772">
    <property type="entry name" value="Glyco_hydro_3_C"/>
</dbReference>
<dbReference type="Pfam" id="PF00933">
    <property type="entry name" value="Glyco_hydro_3"/>
    <property type="match status" value="1"/>
</dbReference>
<dbReference type="InterPro" id="IPR036962">
    <property type="entry name" value="Glyco_hydro_3_N_sf"/>
</dbReference>
<evidence type="ECO:0000313" key="4">
    <source>
        <dbReference type="EMBL" id="SDM56046.1"/>
    </source>
</evidence>
<keyword evidence="5" id="KW-1185">Reference proteome</keyword>